<reference evidence="1 2" key="1">
    <citation type="journal article" date="2009" name="Nature">
        <title>The Sorghum bicolor genome and the diversification of grasses.</title>
        <authorList>
            <person name="Paterson A.H."/>
            <person name="Bowers J.E."/>
            <person name="Bruggmann R."/>
            <person name="Dubchak I."/>
            <person name="Grimwood J."/>
            <person name="Gundlach H."/>
            <person name="Haberer G."/>
            <person name="Hellsten U."/>
            <person name="Mitros T."/>
            <person name="Poliakov A."/>
            <person name="Schmutz J."/>
            <person name="Spannagl M."/>
            <person name="Tang H."/>
            <person name="Wang X."/>
            <person name="Wicker T."/>
            <person name="Bharti A.K."/>
            <person name="Chapman J."/>
            <person name="Feltus F.A."/>
            <person name="Gowik U."/>
            <person name="Grigoriev I.V."/>
            <person name="Lyons E."/>
            <person name="Maher C.A."/>
            <person name="Martis M."/>
            <person name="Narechania A."/>
            <person name="Otillar R.P."/>
            <person name="Penning B.W."/>
            <person name="Salamov A.A."/>
            <person name="Wang Y."/>
            <person name="Zhang L."/>
            <person name="Carpita N.C."/>
            <person name="Freeling M."/>
            <person name="Gingle A.R."/>
            <person name="Hash C.T."/>
            <person name="Keller B."/>
            <person name="Klein P."/>
            <person name="Kresovich S."/>
            <person name="McCann M.C."/>
            <person name="Ming R."/>
            <person name="Peterson D.G."/>
            <person name="Mehboob-ur-Rahman"/>
            <person name="Ware D."/>
            <person name="Westhoff P."/>
            <person name="Mayer K.F."/>
            <person name="Messing J."/>
            <person name="Rokhsar D.S."/>
        </authorList>
    </citation>
    <scope>NUCLEOTIDE SEQUENCE [LARGE SCALE GENOMIC DNA]</scope>
    <source>
        <strain evidence="2">cv. BTx623</strain>
    </source>
</reference>
<keyword evidence="2" id="KW-1185">Reference proteome</keyword>
<organism evidence="1 2">
    <name type="scientific">Sorghum bicolor</name>
    <name type="common">Sorghum</name>
    <name type="synonym">Sorghum vulgare</name>
    <dbReference type="NCBI Taxonomy" id="4558"/>
    <lineage>
        <taxon>Eukaryota</taxon>
        <taxon>Viridiplantae</taxon>
        <taxon>Streptophyta</taxon>
        <taxon>Embryophyta</taxon>
        <taxon>Tracheophyta</taxon>
        <taxon>Spermatophyta</taxon>
        <taxon>Magnoliopsida</taxon>
        <taxon>Liliopsida</taxon>
        <taxon>Poales</taxon>
        <taxon>Poaceae</taxon>
        <taxon>PACMAD clade</taxon>
        <taxon>Panicoideae</taxon>
        <taxon>Andropogonodae</taxon>
        <taxon>Andropogoneae</taxon>
        <taxon>Sorghinae</taxon>
        <taxon>Sorghum</taxon>
    </lineage>
</organism>
<dbReference type="AlphaFoldDB" id="A0A1B6PF46"/>
<gene>
    <name evidence="1" type="ORF">SORBI_3007G002400</name>
</gene>
<evidence type="ECO:0000313" key="1">
    <source>
        <dbReference type="EMBL" id="KXG24165.1"/>
    </source>
</evidence>
<proteinExistence type="predicted"/>
<evidence type="ECO:0000313" key="2">
    <source>
        <dbReference type="Proteomes" id="UP000000768"/>
    </source>
</evidence>
<dbReference type="EMBL" id="CM000766">
    <property type="protein sequence ID" value="KXG24165.1"/>
    <property type="molecule type" value="Genomic_DNA"/>
</dbReference>
<protein>
    <submittedName>
        <fullName evidence="1">Uncharacterized protein</fullName>
    </submittedName>
</protein>
<accession>A0A1B6PF46</accession>
<dbReference type="InParanoid" id="A0A1B6PF46"/>
<dbReference type="Proteomes" id="UP000000768">
    <property type="component" value="Chromosome 7"/>
</dbReference>
<name>A0A1B6PF46_SORBI</name>
<sequence>MKGAVGDGDTAEMVGMERNNYEARLDAGTQPRWISRHEMCHMCGQIQSVTGVRWSGAAERNR</sequence>
<dbReference type="Gramene" id="KXG24165">
    <property type="protein sequence ID" value="KXG24165"/>
    <property type="gene ID" value="SORBI_3007G002400"/>
</dbReference>
<reference evidence="2" key="2">
    <citation type="journal article" date="2018" name="Plant J.">
        <title>The Sorghum bicolor reference genome: improved assembly, gene annotations, a transcriptome atlas, and signatures of genome organization.</title>
        <authorList>
            <person name="McCormick R.F."/>
            <person name="Truong S.K."/>
            <person name="Sreedasyam A."/>
            <person name="Jenkins J."/>
            <person name="Shu S."/>
            <person name="Sims D."/>
            <person name="Kennedy M."/>
            <person name="Amirebrahimi M."/>
            <person name="Weers B.D."/>
            <person name="McKinley B."/>
            <person name="Mattison A."/>
            <person name="Morishige D.T."/>
            <person name="Grimwood J."/>
            <person name="Schmutz J."/>
            <person name="Mullet J.E."/>
        </authorList>
    </citation>
    <scope>NUCLEOTIDE SEQUENCE [LARGE SCALE GENOMIC DNA]</scope>
    <source>
        <strain evidence="2">cv. BTx623</strain>
    </source>
</reference>